<dbReference type="EMBL" id="JACIEE010000002">
    <property type="protein sequence ID" value="MBB3975671.1"/>
    <property type="molecule type" value="Genomic_DNA"/>
</dbReference>
<sequence length="132" mass="14146">MVGRLSFVEHCMVRALCTLALLFVGFAHEPAVGQQRPIPATELAQYVLPDGTLPDLCSSEHGKDSHGESDRRSGCEACRLTAAVLLPAPQHGAGEPILAEADRNVAFRTEAHYRQLFPPNTAPRGPPSGLHA</sequence>
<comment type="caution">
    <text evidence="1">The sequence shown here is derived from an EMBL/GenBank/DDBJ whole genome shotgun (WGS) entry which is preliminary data.</text>
</comment>
<organism evidence="1 2">
    <name type="scientific">Mycoplana azooxidifex</name>
    <dbReference type="NCBI Taxonomy" id="1636188"/>
    <lineage>
        <taxon>Bacteria</taxon>
        <taxon>Pseudomonadati</taxon>
        <taxon>Pseudomonadota</taxon>
        <taxon>Alphaproteobacteria</taxon>
        <taxon>Hyphomicrobiales</taxon>
        <taxon>Rhizobiaceae</taxon>
        <taxon>Mycoplana</taxon>
    </lineage>
</organism>
<dbReference type="RefSeq" id="WP_183799586.1">
    <property type="nucleotide sequence ID" value="NZ_JACIEE010000002.1"/>
</dbReference>
<dbReference type="Proteomes" id="UP000574761">
    <property type="component" value="Unassembled WGS sequence"/>
</dbReference>
<name>A0A7W6D6T5_9HYPH</name>
<evidence type="ECO:0000313" key="1">
    <source>
        <dbReference type="EMBL" id="MBB3975671.1"/>
    </source>
</evidence>
<reference evidence="1 2" key="1">
    <citation type="submission" date="2020-08" db="EMBL/GenBank/DDBJ databases">
        <title>Genomic Encyclopedia of Type Strains, Phase IV (KMG-IV): sequencing the most valuable type-strain genomes for metagenomic binning, comparative biology and taxonomic classification.</title>
        <authorList>
            <person name="Goeker M."/>
        </authorList>
    </citation>
    <scope>NUCLEOTIDE SEQUENCE [LARGE SCALE GENOMIC DNA]</scope>
    <source>
        <strain evidence="1 2">DSM 100211</strain>
    </source>
</reference>
<evidence type="ECO:0008006" key="3">
    <source>
        <dbReference type="Google" id="ProtNLM"/>
    </source>
</evidence>
<accession>A0A7W6D6T5</accession>
<protein>
    <recommendedName>
        <fullName evidence="3">DUF2946 domain-containing protein</fullName>
    </recommendedName>
</protein>
<gene>
    <name evidence="1" type="ORF">GGQ64_000858</name>
</gene>
<evidence type="ECO:0000313" key="2">
    <source>
        <dbReference type="Proteomes" id="UP000574761"/>
    </source>
</evidence>
<keyword evidence="2" id="KW-1185">Reference proteome</keyword>
<proteinExistence type="predicted"/>
<dbReference type="AlphaFoldDB" id="A0A7W6D6T5"/>